<accession>A0A0F8YMZ7</accession>
<comment type="caution">
    <text evidence="1">The sequence shown here is derived from an EMBL/GenBank/DDBJ whole genome shotgun (WGS) entry which is preliminary data.</text>
</comment>
<reference evidence="1" key="1">
    <citation type="journal article" date="2015" name="Nature">
        <title>Complex archaea that bridge the gap between prokaryotes and eukaryotes.</title>
        <authorList>
            <person name="Spang A."/>
            <person name="Saw J.H."/>
            <person name="Jorgensen S.L."/>
            <person name="Zaremba-Niedzwiedzka K."/>
            <person name="Martijn J."/>
            <person name="Lind A.E."/>
            <person name="van Eijk R."/>
            <person name="Schleper C."/>
            <person name="Guy L."/>
            <person name="Ettema T.J."/>
        </authorList>
    </citation>
    <scope>NUCLEOTIDE SEQUENCE</scope>
</reference>
<protein>
    <submittedName>
        <fullName evidence="1">Uncharacterized protein</fullName>
    </submittedName>
</protein>
<gene>
    <name evidence="1" type="ORF">LCGC14_2876980</name>
</gene>
<organism evidence="1">
    <name type="scientific">marine sediment metagenome</name>
    <dbReference type="NCBI Taxonomy" id="412755"/>
    <lineage>
        <taxon>unclassified sequences</taxon>
        <taxon>metagenomes</taxon>
        <taxon>ecological metagenomes</taxon>
    </lineage>
</organism>
<dbReference type="EMBL" id="LAZR01056007">
    <property type="protein sequence ID" value="KKK75115.1"/>
    <property type="molecule type" value="Genomic_DNA"/>
</dbReference>
<sequence>MESPSTGLRACRATWARGLEVEWWTWEFDEDKQTYIRHGEVVSPTRLLLLVAEMRLEGWQLCRAVV</sequence>
<evidence type="ECO:0000313" key="1">
    <source>
        <dbReference type="EMBL" id="KKK75115.1"/>
    </source>
</evidence>
<proteinExistence type="predicted"/>
<dbReference type="AlphaFoldDB" id="A0A0F8YMZ7"/>
<name>A0A0F8YMZ7_9ZZZZ</name>